<keyword evidence="3" id="KW-1185">Reference proteome</keyword>
<sequence length="478" mass="52208">MSYVGFTRFTGNPDRCEPVEKVMAAEIADFNSFKRLLHEYYEAAEVEYDLHVHYGNKLPCSGASEMSPRLWNALASTRSASPSKSDFPVYFICFAKKGQSQSNSKAISSNSDKSTIQEARSNGLPNRQCDTPTPSPPVHDHIFVHPSPSVTYTTPVRSQTMTVSPSKETPSRKRQRQDQEAQERPAKSSRPAPGLLPQALENKLTGLTDTSEKCGRVVVGVDNDSTCAVWAARNSLGRIYLRKSAFDIEGEPLSDHEGGKRQKIEDTDFLPVSGNSTDSSWDAIKTWIDGRLDALEIASPRVQSARAQSTGPSVGAPSASERARVLKRGSTASPSVNRRSLQVHPGRSSPLQRMCSGPTRASSCSEQCSDPGESDAESTGQIPPDVNIRFTFKSGSSVLLAPASTVLPRTVTVQKMLKKAREFVREGTSLQFPDLEHAIVGGISVYEADKRQPLENYIPHGIEAVLHVETGWKNMQSS</sequence>
<gene>
    <name evidence="2" type="ORF">BKCO1_1000467</name>
</gene>
<evidence type="ECO:0000313" key="2">
    <source>
        <dbReference type="EMBL" id="OJD40512.1"/>
    </source>
</evidence>
<dbReference type="EMBL" id="MNUE01000001">
    <property type="protein sequence ID" value="OJD40512.1"/>
    <property type="molecule type" value="Genomic_DNA"/>
</dbReference>
<evidence type="ECO:0000313" key="3">
    <source>
        <dbReference type="Proteomes" id="UP000183809"/>
    </source>
</evidence>
<feature type="compositionally biased region" description="Polar residues" evidence="1">
    <location>
        <begin position="148"/>
        <end position="168"/>
    </location>
</feature>
<feature type="region of interest" description="Disordered" evidence="1">
    <location>
        <begin position="303"/>
        <end position="383"/>
    </location>
</feature>
<feature type="compositionally biased region" description="Polar residues" evidence="1">
    <location>
        <begin position="330"/>
        <end position="340"/>
    </location>
</feature>
<feature type="region of interest" description="Disordered" evidence="1">
    <location>
        <begin position="102"/>
        <end position="197"/>
    </location>
</feature>
<feature type="compositionally biased region" description="Polar residues" evidence="1">
    <location>
        <begin position="303"/>
        <end position="312"/>
    </location>
</feature>
<dbReference type="AlphaFoldDB" id="A0A1J9RIN9"/>
<feature type="compositionally biased region" description="Basic and acidic residues" evidence="1">
    <location>
        <begin position="176"/>
        <end position="186"/>
    </location>
</feature>
<dbReference type="GeneID" id="31010126"/>
<dbReference type="Proteomes" id="UP000183809">
    <property type="component" value="Unassembled WGS sequence"/>
</dbReference>
<comment type="caution">
    <text evidence="2">The sequence shown here is derived from an EMBL/GenBank/DDBJ whole genome shotgun (WGS) entry which is preliminary data.</text>
</comment>
<feature type="compositionally biased region" description="Polar residues" evidence="1">
    <location>
        <begin position="116"/>
        <end position="132"/>
    </location>
</feature>
<feature type="compositionally biased region" description="Low complexity" evidence="1">
    <location>
        <begin position="102"/>
        <end position="114"/>
    </location>
</feature>
<reference evidence="2 3" key="1">
    <citation type="submission" date="2016-10" db="EMBL/GenBank/DDBJ databases">
        <title>Proteomics and genomics reveal pathogen-plant mechanisms compatible with a hemibiotrophic lifestyle of Diplodia corticola.</title>
        <authorList>
            <person name="Fernandes I."/>
            <person name="De Jonge R."/>
            <person name="Van De Peer Y."/>
            <person name="Devreese B."/>
            <person name="Alves A."/>
            <person name="Esteves A.C."/>
        </authorList>
    </citation>
    <scope>NUCLEOTIDE SEQUENCE [LARGE SCALE GENOMIC DNA]</scope>
    <source>
        <strain evidence="2 3">CBS 112549</strain>
    </source>
</reference>
<proteinExistence type="predicted"/>
<name>A0A1J9RIN9_9PEZI</name>
<organism evidence="2 3">
    <name type="scientific">Diplodia corticola</name>
    <dbReference type="NCBI Taxonomy" id="236234"/>
    <lineage>
        <taxon>Eukaryota</taxon>
        <taxon>Fungi</taxon>
        <taxon>Dikarya</taxon>
        <taxon>Ascomycota</taxon>
        <taxon>Pezizomycotina</taxon>
        <taxon>Dothideomycetes</taxon>
        <taxon>Dothideomycetes incertae sedis</taxon>
        <taxon>Botryosphaeriales</taxon>
        <taxon>Botryosphaeriaceae</taxon>
        <taxon>Diplodia</taxon>
    </lineage>
</organism>
<dbReference type="RefSeq" id="XP_020135355.1">
    <property type="nucleotide sequence ID" value="XM_020269867.1"/>
</dbReference>
<feature type="compositionally biased region" description="Polar residues" evidence="1">
    <location>
        <begin position="359"/>
        <end position="368"/>
    </location>
</feature>
<protein>
    <submittedName>
        <fullName evidence="2">Uncharacterized protein</fullName>
    </submittedName>
</protein>
<accession>A0A1J9RIN9</accession>
<evidence type="ECO:0000256" key="1">
    <source>
        <dbReference type="SAM" id="MobiDB-lite"/>
    </source>
</evidence>